<dbReference type="Pfam" id="PF08241">
    <property type="entry name" value="Methyltransf_11"/>
    <property type="match status" value="1"/>
</dbReference>
<dbReference type="InterPro" id="IPR013216">
    <property type="entry name" value="Methyltransf_11"/>
</dbReference>
<evidence type="ECO:0000313" key="6">
    <source>
        <dbReference type="Proteomes" id="UP000076842"/>
    </source>
</evidence>
<dbReference type="Gene3D" id="3.40.50.150">
    <property type="entry name" value="Vaccinia Virus protein VP39"/>
    <property type="match status" value="1"/>
</dbReference>
<feature type="domain" description="Methyltransferase type 11" evidence="4">
    <location>
        <begin position="44"/>
        <end position="141"/>
    </location>
</feature>
<dbReference type="InterPro" id="IPR051052">
    <property type="entry name" value="Diverse_substrate_MTase"/>
</dbReference>
<evidence type="ECO:0000256" key="1">
    <source>
        <dbReference type="ARBA" id="ARBA00008361"/>
    </source>
</evidence>
<dbReference type="CDD" id="cd02440">
    <property type="entry name" value="AdoMet_MTases"/>
    <property type="match status" value="1"/>
</dbReference>
<dbReference type="InterPro" id="IPR029063">
    <property type="entry name" value="SAM-dependent_MTases_sf"/>
</dbReference>
<evidence type="ECO:0000259" key="4">
    <source>
        <dbReference type="Pfam" id="PF08241"/>
    </source>
</evidence>
<reference evidence="5 6" key="1">
    <citation type="journal article" date="2016" name="Mol. Biol. Evol.">
        <title>Comparative Genomics of Early-Diverging Mushroom-Forming Fungi Provides Insights into the Origins of Lignocellulose Decay Capabilities.</title>
        <authorList>
            <person name="Nagy L.G."/>
            <person name="Riley R."/>
            <person name="Tritt A."/>
            <person name="Adam C."/>
            <person name="Daum C."/>
            <person name="Floudas D."/>
            <person name="Sun H."/>
            <person name="Yadav J.S."/>
            <person name="Pangilinan J."/>
            <person name="Larsson K.H."/>
            <person name="Matsuura K."/>
            <person name="Barry K."/>
            <person name="Labutti K."/>
            <person name="Kuo R."/>
            <person name="Ohm R.A."/>
            <person name="Bhattacharya S.S."/>
            <person name="Shirouzu T."/>
            <person name="Yoshinaga Y."/>
            <person name="Martin F.M."/>
            <person name="Grigoriev I.V."/>
            <person name="Hibbett D.S."/>
        </authorList>
    </citation>
    <scope>NUCLEOTIDE SEQUENCE [LARGE SCALE GENOMIC DNA]</scope>
    <source>
        <strain evidence="5 6">HHB12733</strain>
    </source>
</reference>
<protein>
    <submittedName>
        <fullName evidence="5">S-adenosyl-L-methionine-dependent methyltransferase</fullName>
    </submittedName>
</protein>
<evidence type="ECO:0000313" key="5">
    <source>
        <dbReference type="EMBL" id="KZT55477.1"/>
    </source>
</evidence>
<name>A0A165ET59_9BASI</name>
<dbReference type="GO" id="GO:0008757">
    <property type="term" value="F:S-adenosylmethionine-dependent methyltransferase activity"/>
    <property type="evidence" value="ECO:0007669"/>
    <property type="project" value="InterPro"/>
</dbReference>
<evidence type="ECO:0000256" key="3">
    <source>
        <dbReference type="ARBA" id="ARBA00022679"/>
    </source>
</evidence>
<gene>
    <name evidence="5" type="ORF">CALCODRAFT_518738</name>
</gene>
<dbReference type="PANTHER" id="PTHR44942">
    <property type="entry name" value="METHYLTRANSF_11 DOMAIN-CONTAINING PROTEIN"/>
    <property type="match status" value="1"/>
</dbReference>
<comment type="similarity">
    <text evidence="1">Belongs to the methyltransferase superfamily.</text>
</comment>
<dbReference type="OrthoDB" id="10027013at2759"/>
<dbReference type="AlphaFoldDB" id="A0A165ET59"/>
<keyword evidence="3 5" id="KW-0808">Transferase</keyword>
<dbReference type="PANTHER" id="PTHR44942:SF4">
    <property type="entry name" value="METHYLTRANSFERASE TYPE 11 DOMAIN-CONTAINING PROTEIN"/>
    <property type="match status" value="1"/>
</dbReference>
<dbReference type="InParanoid" id="A0A165ET59"/>
<dbReference type="GO" id="GO:0032259">
    <property type="term" value="P:methylation"/>
    <property type="evidence" value="ECO:0007669"/>
    <property type="project" value="UniProtKB-KW"/>
</dbReference>
<dbReference type="Proteomes" id="UP000076842">
    <property type="component" value="Unassembled WGS sequence"/>
</dbReference>
<proteinExistence type="inferred from homology"/>
<dbReference type="STRING" id="1353952.A0A165ET59"/>
<dbReference type="EMBL" id="KV423994">
    <property type="protein sequence ID" value="KZT55477.1"/>
    <property type="molecule type" value="Genomic_DNA"/>
</dbReference>
<evidence type="ECO:0000256" key="2">
    <source>
        <dbReference type="ARBA" id="ARBA00022603"/>
    </source>
</evidence>
<dbReference type="SUPFAM" id="SSF53335">
    <property type="entry name" value="S-adenosyl-L-methionine-dependent methyltransferases"/>
    <property type="match status" value="1"/>
</dbReference>
<sequence>MAAFAAKDFDAEQYQSFRPSYPDALYETIYAYHESGGGKWGTCVDLGCGTGQSARTTTTRFDHVFGVDPSDAMIESARKIPQQTKSGGSVKYVVAPSEKLDFLEDGSVDLITAATSCQYFKFPETWDEIRRVLKPHGTVAFFSYTVFQLGPPLTALNTYIEHYAMSPAGLLPYASQPGFDIVHAFLDPIPSPGEGFDAAAEKRIKYVSEHFPRMHIEDRQPVIIKRQMPWAGVEGWFKTSSSVHNYAKAHPEDAQNPEGDITARLVKTLKAEAEKMGFHEELVNLENPMALLLFRKAA</sequence>
<keyword evidence="2 5" id="KW-0489">Methyltransferase</keyword>
<keyword evidence="6" id="KW-1185">Reference proteome</keyword>
<accession>A0A165ET59</accession>
<organism evidence="5 6">
    <name type="scientific">Calocera cornea HHB12733</name>
    <dbReference type="NCBI Taxonomy" id="1353952"/>
    <lineage>
        <taxon>Eukaryota</taxon>
        <taxon>Fungi</taxon>
        <taxon>Dikarya</taxon>
        <taxon>Basidiomycota</taxon>
        <taxon>Agaricomycotina</taxon>
        <taxon>Dacrymycetes</taxon>
        <taxon>Dacrymycetales</taxon>
        <taxon>Dacrymycetaceae</taxon>
        <taxon>Calocera</taxon>
    </lineage>
</organism>